<gene>
    <name evidence="1" type="ORF">EGI05_07725</name>
</gene>
<accession>A0A3N0W6T2</accession>
<dbReference type="Proteomes" id="UP000269375">
    <property type="component" value="Unassembled WGS sequence"/>
</dbReference>
<organism evidence="1 2">
    <name type="scientific">Chryseobacterium daecheongense</name>
    <dbReference type="NCBI Taxonomy" id="192389"/>
    <lineage>
        <taxon>Bacteria</taxon>
        <taxon>Pseudomonadati</taxon>
        <taxon>Bacteroidota</taxon>
        <taxon>Flavobacteriia</taxon>
        <taxon>Flavobacteriales</taxon>
        <taxon>Weeksellaceae</taxon>
        <taxon>Chryseobacterium group</taxon>
        <taxon>Chryseobacterium</taxon>
    </lineage>
</organism>
<dbReference type="EMBL" id="RJTX01000001">
    <property type="protein sequence ID" value="ROI00752.1"/>
    <property type="molecule type" value="Genomic_DNA"/>
</dbReference>
<dbReference type="PROSITE" id="PS51257">
    <property type="entry name" value="PROKAR_LIPOPROTEIN"/>
    <property type="match status" value="1"/>
</dbReference>
<proteinExistence type="predicted"/>
<reference evidence="1 2" key="1">
    <citation type="submission" date="2018-11" db="EMBL/GenBank/DDBJ databases">
        <title>Proposal to divide the Flavobacteriaceae and reorganize its genera based on Amino Acid Identity values calculated from whole genome sequences.</title>
        <authorList>
            <person name="Nicholson A.C."/>
            <person name="Gulvik C.A."/>
            <person name="Whitney A.M."/>
            <person name="Humrighouse B.W."/>
            <person name="Bell M."/>
            <person name="Holmes B."/>
            <person name="Steigerwalt A."/>
            <person name="Villarma A."/>
            <person name="Sheth M."/>
            <person name="Batra D."/>
            <person name="Pryor J."/>
            <person name="Bernardet J.-F."/>
            <person name="Hugo C."/>
            <person name="Kampfer P."/>
            <person name="Newman J."/>
            <person name="Mcquiston J.R."/>
        </authorList>
    </citation>
    <scope>NUCLEOTIDE SEQUENCE [LARGE SCALE GENOMIC DNA]</scope>
    <source>
        <strain evidence="1 2">DSM 15235</strain>
    </source>
</reference>
<name>A0A3N0W6T2_9FLAO</name>
<sequence>MLRMKFIFTVVFLFTILYSCNKKLSQPIVDYPTDYEVNRRNLNQAAAFEKFNQQTVFLVNNKEYSYEKFKELMQKDKIEVKKITKDSTEIKQLNYPYKKIKTIIIATKK</sequence>
<evidence type="ECO:0000313" key="2">
    <source>
        <dbReference type="Proteomes" id="UP000269375"/>
    </source>
</evidence>
<dbReference type="AlphaFoldDB" id="A0A3N0W6T2"/>
<protein>
    <submittedName>
        <fullName evidence="1">Uncharacterized protein</fullName>
    </submittedName>
</protein>
<comment type="caution">
    <text evidence="1">The sequence shown here is derived from an EMBL/GenBank/DDBJ whole genome shotgun (WGS) entry which is preliminary data.</text>
</comment>
<evidence type="ECO:0000313" key="1">
    <source>
        <dbReference type="EMBL" id="ROI00752.1"/>
    </source>
</evidence>